<evidence type="ECO:0000256" key="2">
    <source>
        <dbReference type="ARBA" id="ARBA00005417"/>
    </source>
</evidence>
<reference evidence="11 12" key="1">
    <citation type="submission" date="2024-01" db="EMBL/GenBank/DDBJ databases">
        <title>novel species in genus Adlercreutzia.</title>
        <authorList>
            <person name="Liu X."/>
        </authorList>
    </citation>
    <scope>NUCLEOTIDE SEQUENCE [LARGE SCALE GENOMIC DNA]</scope>
    <source>
        <strain evidence="11 12">R7</strain>
    </source>
</reference>
<feature type="domain" description="ABC transporter" evidence="10">
    <location>
        <begin position="4"/>
        <end position="242"/>
    </location>
</feature>
<keyword evidence="5" id="KW-0547">Nucleotide-binding</keyword>
<dbReference type="CDD" id="cd03225">
    <property type="entry name" value="ABC_cobalt_CbiO_domain1"/>
    <property type="match status" value="2"/>
</dbReference>
<evidence type="ECO:0000256" key="5">
    <source>
        <dbReference type="ARBA" id="ARBA00022741"/>
    </source>
</evidence>
<dbReference type="InterPro" id="IPR050095">
    <property type="entry name" value="ECF_ABC_transporter_ATP-bd"/>
</dbReference>
<dbReference type="GO" id="GO:0005524">
    <property type="term" value="F:ATP binding"/>
    <property type="evidence" value="ECO:0007669"/>
    <property type="project" value="UniProtKB-KW"/>
</dbReference>
<feature type="domain" description="ABC transporter" evidence="10">
    <location>
        <begin position="322"/>
        <end position="547"/>
    </location>
</feature>
<dbReference type="InterPro" id="IPR027417">
    <property type="entry name" value="P-loop_NTPase"/>
</dbReference>
<organism evidence="11 12">
    <name type="scientific">Adlercreutzia wanghongyangiae</name>
    <dbReference type="NCBI Taxonomy" id="3111451"/>
    <lineage>
        <taxon>Bacteria</taxon>
        <taxon>Bacillati</taxon>
        <taxon>Actinomycetota</taxon>
        <taxon>Coriobacteriia</taxon>
        <taxon>Eggerthellales</taxon>
        <taxon>Eggerthellaceae</taxon>
        <taxon>Adlercreutzia</taxon>
    </lineage>
</organism>
<evidence type="ECO:0000256" key="3">
    <source>
        <dbReference type="ARBA" id="ARBA00022448"/>
    </source>
</evidence>
<keyword evidence="4" id="KW-1003">Cell membrane</keyword>
<evidence type="ECO:0000256" key="1">
    <source>
        <dbReference type="ARBA" id="ARBA00004202"/>
    </source>
</evidence>
<evidence type="ECO:0000256" key="9">
    <source>
        <dbReference type="SAM" id="MobiDB-lite"/>
    </source>
</evidence>
<evidence type="ECO:0000259" key="10">
    <source>
        <dbReference type="PROSITE" id="PS50893"/>
    </source>
</evidence>
<accession>A0ABU6IG34</accession>
<keyword evidence="6 11" id="KW-0067">ATP-binding</keyword>
<comment type="similarity">
    <text evidence="2">Belongs to the ABC transporter superfamily.</text>
</comment>
<evidence type="ECO:0000313" key="12">
    <source>
        <dbReference type="Proteomes" id="UP001349994"/>
    </source>
</evidence>
<keyword evidence="3" id="KW-0813">Transport</keyword>
<keyword evidence="8" id="KW-0472">Membrane</keyword>
<dbReference type="SUPFAM" id="SSF52540">
    <property type="entry name" value="P-loop containing nucleoside triphosphate hydrolases"/>
    <property type="match status" value="2"/>
</dbReference>
<proteinExistence type="inferred from homology"/>
<dbReference type="Gene3D" id="3.40.50.300">
    <property type="entry name" value="P-loop containing nucleotide triphosphate hydrolases"/>
    <property type="match status" value="2"/>
</dbReference>
<evidence type="ECO:0000256" key="7">
    <source>
        <dbReference type="ARBA" id="ARBA00022967"/>
    </source>
</evidence>
<name>A0ABU6IG34_9ACTN</name>
<keyword evidence="7" id="KW-1278">Translocase</keyword>
<dbReference type="PANTHER" id="PTHR43553">
    <property type="entry name" value="HEAVY METAL TRANSPORTER"/>
    <property type="match status" value="1"/>
</dbReference>
<comment type="subcellular location">
    <subcellularLocation>
        <location evidence="1">Cell membrane</location>
        <topology evidence="1">Peripheral membrane protein</topology>
    </subcellularLocation>
</comment>
<evidence type="ECO:0000313" key="11">
    <source>
        <dbReference type="EMBL" id="MEC4175405.1"/>
    </source>
</evidence>
<evidence type="ECO:0000256" key="6">
    <source>
        <dbReference type="ARBA" id="ARBA00022840"/>
    </source>
</evidence>
<dbReference type="InterPro" id="IPR003439">
    <property type="entry name" value="ABC_transporter-like_ATP-bd"/>
</dbReference>
<dbReference type="SMART" id="SM00382">
    <property type="entry name" value="AAA"/>
    <property type="match status" value="2"/>
</dbReference>
<feature type="region of interest" description="Disordered" evidence="9">
    <location>
        <begin position="576"/>
        <end position="596"/>
    </location>
</feature>
<dbReference type="RefSeq" id="WP_338209162.1">
    <property type="nucleotide sequence ID" value="NZ_JAYMFF010000003.1"/>
</dbReference>
<dbReference type="Proteomes" id="UP001349994">
    <property type="component" value="Unassembled WGS sequence"/>
</dbReference>
<sequence>MALLALEHLTFTYPGAARAALNDVSLDFAPGSYTVVAGLSGCGKTTLLRCLKPPLAPAGERAGAVRWNGVPLEGLSSRDQACGIGFVMQEPDAQIVCDRVEAELAFGLENVGCAREMMGLRVAEMTSFFGIGPWLHQSTLSLSGGQKQLLNLASVMAAGPEVLVLDEPTSQLDPIAAADFLAAVRRVNRELGVTVIMAEHCLEEALADADTLVVLEKGRVIETGDPRMVAAQVASSGSPLATALPAALRVHAAVSAEEDALSAPLTVAEGRRWLEKWAQNAGARTVAHGAVAAGDDAAAGCAVAGAPLPAACQGSADAALAARLRDVRFRYGRDRADVLRGLSLGVPAGAVTALVGANGAGKSTVLKVLAGLVRPYQGSVEVLGRRLGALRRPAAMPVALLPQDPTLLFSRETVRAELEEMSGDAALVARMAARCEVDGLLDAHPLDLSGGERQRVALAKVLIARPRLLLLDEPTKGLDAAAKASLGALLADLAAEGTTVVVASHDLDFCAAWSRCVALVFDGVVAACAAPREIFAAASFYTTAASRVARDVFPGAVTVEDVIACCRSVQVADYDGDGRPRGDAQPSRSALGGVAQ</sequence>
<evidence type="ECO:0000256" key="8">
    <source>
        <dbReference type="ARBA" id="ARBA00023136"/>
    </source>
</evidence>
<dbReference type="PROSITE" id="PS50893">
    <property type="entry name" value="ABC_TRANSPORTER_2"/>
    <property type="match status" value="2"/>
</dbReference>
<dbReference type="Pfam" id="PF00005">
    <property type="entry name" value="ABC_tran"/>
    <property type="match status" value="2"/>
</dbReference>
<keyword evidence="12" id="KW-1185">Reference proteome</keyword>
<protein>
    <submittedName>
        <fullName evidence="11">ATP-binding cassette domain-containing protein</fullName>
    </submittedName>
</protein>
<dbReference type="PANTHER" id="PTHR43553:SF27">
    <property type="entry name" value="ENERGY-COUPLING FACTOR TRANSPORTER ATP-BINDING PROTEIN ECFA2"/>
    <property type="match status" value="1"/>
</dbReference>
<dbReference type="InterPro" id="IPR015856">
    <property type="entry name" value="ABC_transpr_CbiO/EcfA_su"/>
</dbReference>
<gene>
    <name evidence="11" type="ORF">VIN30_02950</name>
</gene>
<dbReference type="InterPro" id="IPR003593">
    <property type="entry name" value="AAA+_ATPase"/>
</dbReference>
<dbReference type="EMBL" id="JAYMFF010000003">
    <property type="protein sequence ID" value="MEC4175405.1"/>
    <property type="molecule type" value="Genomic_DNA"/>
</dbReference>
<dbReference type="InterPro" id="IPR017871">
    <property type="entry name" value="ABC_transporter-like_CS"/>
</dbReference>
<comment type="caution">
    <text evidence="11">The sequence shown here is derived from an EMBL/GenBank/DDBJ whole genome shotgun (WGS) entry which is preliminary data.</text>
</comment>
<evidence type="ECO:0000256" key="4">
    <source>
        <dbReference type="ARBA" id="ARBA00022475"/>
    </source>
</evidence>
<dbReference type="PROSITE" id="PS00211">
    <property type="entry name" value="ABC_TRANSPORTER_1"/>
    <property type="match status" value="2"/>
</dbReference>